<dbReference type="PANTHER" id="PTHR33540:SF2">
    <property type="entry name" value="TRNA THREONYLCARBAMOYLADENOSINE BIOSYNTHESIS PROTEIN TSAE"/>
    <property type="match status" value="1"/>
</dbReference>
<dbReference type="NCBIfam" id="TIGR00150">
    <property type="entry name" value="T6A_YjeE"/>
    <property type="match status" value="1"/>
</dbReference>
<keyword evidence="9" id="KW-0460">Magnesium</keyword>
<gene>
    <name evidence="11" type="primary">tsaE</name>
    <name evidence="11" type="ORF">E2L08_11315</name>
</gene>
<evidence type="ECO:0000256" key="9">
    <source>
        <dbReference type="ARBA" id="ARBA00022842"/>
    </source>
</evidence>
<dbReference type="GO" id="GO:0016740">
    <property type="term" value="F:transferase activity"/>
    <property type="evidence" value="ECO:0007669"/>
    <property type="project" value="UniProtKB-KW"/>
</dbReference>
<evidence type="ECO:0000313" key="12">
    <source>
        <dbReference type="Proteomes" id="UP000295701"/>
    </source>
</evidence>
<dbReference type="Gene3D" id="3.40.50.300">
    <property type="entry name" value="P-loop containing nucleotide triphosphate hydrolases"/>
    <property type="match status" value="1"/>
</dbReference>
<dbReference type="GO" id="GO:0005524">
    <property type="term" value="F:ATP binding"/>
    <property type="evidence" value="ECO:0007669"/>
    <property type="project" value="UniProtKB-KW"/>
</dbReference>
<keyword evidence="4" id="KW-0963">Cytoplasm</keyword>
<evidence type="ECO:0000256" key="7">
    <source>
        <dbReference type="ARBA" id="ARBA00022741"/>
    </source>
</evidence>
<keyword evidence="12" id="KW-1185">Reference proteome</keyword>
<dbReference type="SUPFAM" id="SSF52540">
    <property type="entry name" value="P-loop containing nucleoside triphosphate hydrolases"/>
    <property type="match status" value="1"/>
</dbReference>
<evidence type="ECO:0000256" key="6">
    <source>
        <dbReference type="ARBA" id="ARBA00022723"/>
    </source>
</evidence>
<dbReference type="GO" id="GO:0002949">
    <property type="term" value="P:tRNA threonylcarbamoyladenosine modification"/>
    <property type="evidence" value="ECO:0007669"/>
    <property type="project" value="InterPro"/>
</dbReference>
<evidence type="ECO:0000256" key="3">
    <source>
        <dbReference type="ARBA" id="ARBA00019010"/>
    </source>
</evidence>
<comment type="caution">
    <text evidence="11">The sequence shown here is derived from an EMBL/GenBank/DDBJ whole genome shotgun (WGS) entry which is preliminary data.</text>
</comment>
<dbReference type="EMBL" id="SNAA01000012">
    <property type="protein sequence ID" value="TDL78352.1"/>
    <property type="molecule type" value="Genomic_DNA"/>
</dbReference>
<comment type="subcellular location">
    <subcellularLocation>
        <location evidence="1">Cytoplasm</location>
    </subcellularLocation>
</comment>
<dbReference type="AlphaFoldDB" id="A0A4R6A6G4"/>
<reference evidence="11 12" key="1">
    <citation type="submission" date="2019-03" db="EMBL/GenBank/DDBJ databases">
        <title>Primorskyibacter sp. SS33 isolated from sediments.</title>
        <authorList>
            <person name="Xunke S."/>
        </authorList>
    </citation>
    <scope>NUCLEOTIDE SEQUENCE [LARGE SCALE GENOMIC DNA]</scope>
    <source>
        <strain evidence="11 12">SS33</strain>
    </source>
</reference>
<evidence type="ECO:0000256" key="8">
    <source>
        <dbReference type="ARBA" id="ARBA00022840"/>
    </source>
</evidence>
<keyword evidence="11" id="KW-0808">Transferase</keyword>
<dbReference type="GO" id="GO:0005737">
    <property type="term" value="C:cytoplasm"/>
    <property type="evidence" value="ECO:0007669"/>
    <property type="project" value="UniProtKB-SubCell"/>
</dbReference>
<protein>
    <recommendedName>
        <fullName evidence="3">tRNA threonylcarbamoyladenosine biosynthesis protein TsaE</fullName>
    </recommendedName>
    <alternativeName>
        <fullName evidence="10">t(6)A37 threonylcarbamoyladenosine biosynthesis protein TsaE</fullName>
    </alternativeName>
</protein>
<comment type="similarity">
    <text evidence="2">Belongs to the TsaE family.</text>
</comment>
<keyword evidence="6" id="KW-0479">Metal-binding</keyword>
<evidence type="ECO:0000256" key="1">
    <source>
        <dbReference type="ARBA" id="ARBA00004496"/>
    </source>
</evidence>
<dbReference type="InterPro" id="IPR027417">
    <property type="entry name" value="P-loop_NTPase"/>
</dbReference>
<name>A0A4R6A6G4_9RHOB</name>
<dbReference type="RefSeq" id="WP_133397198.1">
    <property type="nucleotide sequence ID" value="NZ_SNAA01000012.1"/>
</dbReference>
<dbReference type="Pfam" id="PF02367">
    <property type="entry name" value="TsaE"/>
    <property type="match status" value="1"/>
</dbReference>
<dbReference type="Proteomes" id="UP000295701">
    <property type="component" value="Unassembled WGS sequence"/>
</dbReference>
<dbReference type="InterPro" id="IPR003442">
    <property type="entry name" value="T6A_TsaE"/>
</dbReference>
<keyword evidence="5" id="KW-0819">tRNA processing</keyword>
<proteinExistence type="inferred from homology"/>
<organism evidence="11 12">
    <name type="scientific">Palleronia sediminis</name>
    <dbReference type="NCBI Taxonomy" id="2547833"/>
    <lineage>
        <taxon>Bacteria</taxon>
        <taxon>Pseudomonadati</taxon>
        <taxon>Pseudomonadota</taxon>
        <taxon>Alphaproteobacteria</taxon>
        <taxon>Rhodobacterales</taxon>
        <taxon>Roseobacteraceae</taxon>
        <taxon>Palleronia</taxon>
    </lineage>
</organism>
<keyword evidence="8" id="KW-0067">ATP-binding</keyword>
<evidence type="ECO:0000256" key="5">
    <source>
        <dbReference type="ARBA" id="ARBA00022694"/>
    </source>
</evidence>
<evidence type="ECO:0000313" key="11">
    <source>
        <dbReference type="EMBL" id="TDL78352.1"/>
    </source>
</evidence>
<sequence length="160" mass="16846">MSELAVLNLPSPDATDRLAGALARVLGAGDTLLLEGDLGAGKSHIARVIVQQLQAPHGPPEDVPSPTYTLVQTYRAGDLAILHADLYRLGDPGELIELGLDEALGRDLCLIEWPDRLGDLTPPDALRLTLRMLGEGRMATLSGPAAMGAKLGALCDRTHA</sequence>
<accession>A0A4R6A6G4</accession>
<dbReference type="GO" id="GO:0046872">
    <property type="term" value="F:metal ion binding"/>
    <property type="evidence" value="ECO:0007669"/>
    <property type="project" value="UniProtKB-KW"/>
</dbReference>
<evidence type="ECO:0000256" key="4">
    <source>
        <dbReference type="ARBA" id="ARBA00022490"/>
    </source>
</evidence>
<dbReference type="PANTHER" id="PTHR33540">
    <property type="entry name" value="TRNA THREONYLCARBAMOYLADENOSINE BIOSYNTHESIS PROTEIN TSAE"/>
    <property type="match status" value="1"/>
</dbReference>
<evidence type="ECO:0000256" key="2">
    <source>
        <dbReference type="ARBA" id="ARBA00007599"/>
    </source>
</evidence>
<keyword evidence="7" id="KW-0547">Nucleotide-binding</keyword>
<dbReference type="OrthoDB" id="9800307at2"/>
<evidence type="ECO:0000256" key="10">
    <source>
        <dbReference type="ARBA" id="ARBA00032441"/>
    </source>
</evidence>